<dbReference type="Proteomes" id="UP000008291">
    <property type="component" value="Chromosome"/>
</dbReference>
<evidence type="ECO:0000313" key="1">
    <source>
        <dbReference type="EMBL" id="AAZ97440.1"/>
    </source>
</evidence>
<sequence length="90" mass="10333">MQINHHCITQRRPIQMLRHRIAKIDFHRRQAKASGFLGLVLIHPMVHCNLDDHIYETLAVGIGNDFRSQLATSKPVFQGHRLETNLAAEV</sequence>
<dbReference type="EMBL" id="CP000116">
    <property type="protein sequence ID" value="AAZ97440.1"/>
    <property type="molecule type" value="Genomic_DNA"/>
</dbReference>
<gene>
    <name evidence="1" type="ordered locus">Tbd_1487</name>
</gene>
<reference evidence="1 2" key="1">
    <citation type="journal article" date="2006" name="J. Bacteriol.">
        <title>The genome sequence of the obligately chemolithoautotrophic, facultatively anaerobic bacterium Thiobacillus denitrificans.</title>
        <authorList>
            <person name="Beller H.R."/>
            <person name="Chain P.S."/>
            <person name="Letain T.E."/>
            <person name="Chakicherla A."/>
            <person name="Larimer F.W."/>
            <person name="Richardson P.M."/>
            <person name="Coleman M.A."/>
            <person name="Wood A.P."/>
            <person name="Kelly D.P."/>
        </authorList>
    </citation>
    <scope>NUCLEOTIDE SEQUENCE [LARGE SCALE GENOMIC DNA]</scope>
    <source>
        <strain evidence="1 2">ATCC 25259</strain>
    </source>
</reference>
<keyword evidence="2" id="KW-1185">Reference proteome</keyword>
<name>Q3SIT5_THIDA</name>
<dbReference type="KEGG" id="tbd:Tbd_1487"/>
<proteinExistence type="predicted"/>
<protein>
    <submittedName>
        <fullName evidence="1">Uncharacterized protein</fullName>
    </submittedName>
</protein>
<dbReference type="AlphaFoldDB" id="Q3SIT5"/>
<organism evidence="1 2">
    <name type="scientific">Thiobacillus denitrificans (strain ATCC 25259 / T1)</name>
    <dbReference type="NCBI Taxonomy" id="292415"/>
    <lineage>
        <taxon>Bacteria</taxon>
        <taxon>Pseudomonadati</taxon>
        <taxon>Pseudomonadota</taxon>
        <taxon>Betaproteobacteria</taxon>
        <taxon>Nitrosomonadales</taxon>
        <taxon>Thiobacillaceae</taxon>
        <taxon>Thiobacillus</taxon>
    </lineage>
</organism>
<accession>Q3SIT5</accession>
<evidence type="ECO:0000313" key="2">
    <source>
        <dbReference type="Proteomes" id="UP000008291"/>
    </source>
</evidence>
<dbReference type="HOGENOM" id="CLU_2439842_0_0_4"/>